<evidence type="ECO:0000256" key="1">
    <source>
        <dbReference type="SAM" id="MobiDB-lite"/>
    </source>
</evidence>
<feature type="region of interest" description="Disordered" evidence="1">
    <location>
        <begin position="8"/>
        <end position="29"/>
    </location>
</feature>
<reference evidence="2 3" key="1">
    <citation type="submission" date="2024-11" db="EMBL/GenBank/DDBJ databases">
        <title>Chromosome-level genome assembly of Eucalyptus globulus Labill. provides insights into its genome evolution.</title>
        <authorList>
            <person name="Li X."/>
        </authorList>
    </citation>
    <scope>NUCLEOTIDE SEQUENCE [LARGE SCALE GENOMIC DNA]</scope>
    <source>
        <strain evidence="2">CL2024</strain>
        <tissue evidence="2">Fresh tender leaves</tissue>
    </source>
</reference>
<dbReference type="Proteomes" id="UP001634007">
    <property type="component" value="Unassembled WGS sequence"/>
</dbReference>
<evidence type="ECO:0000313" key="2">
    <source>
        <dbReference type="EMBL" id="KAL3730334.1"/>
    </source>
</evidence>
<keyword evidence="3" id="KW-1185">Reference proteome</keyword>
<comment type="caution">
    <text evidence="2">The sequence shown here is derived from an EMBL/GenBank/DDBJ whole genome shotgun (WGS) entry which is preliminary data.</text>
</comment>
<organism evidence="2 3">
    <name type="scientific">Eucalyptus globulus</name>
    <name type="common">Tasmanian blue gum</name>
    <dbReference type="NCBI Taxonomy" id="34317"/>
    <lineage>
        <taxon>Eukaryota</taxon>
        <taxon>Viridiplantae</taxon>
        <taxon>Streptophyta</taxon>
        <taxon>Embryophyta</taxon>
        <taxon>Tracheophyta</taxon>
        <taxon>Spermatophyta</taxon>
        <taxon>Magnoliopsida</taxon>
        <taxon>eudicotyledons</taxon>
        <taxon>Gunneridae</taxon>
        <taxon>Pentapetalae</taxon>
        <taxon>rosids</taxon>
        <taxon>malvids</taxon>
        <taxon>Myrtales</taxon>
        <taxon>Myrtaceae</taxon>
        <taxon>Myrtoideae</taxon>
        <taxon>Eucalypteae</taxon>
        <taxon>Eucalyptus</taxon>
    </lineage>
</organism>
<proteinExistence type="predicted"/>
<gene>
    <name evidence="2" type="ORF">ACJRO7_027355</name>
</gene>
<dbReference type="EMBL" id="JBJKBG010000007">
    <property type="protein sequence ID" value="KAL3730334.1"/>
    <property type="molecule type" value="Genomic_DNA"/>
</dbReference>
<accession>A0ABD3JVX2</accession>
<protein>
    <submittedName>
        <fullName evidence="2">Uncharacterized protein</fullName>
    </submittedName>
</protein>
<evidence type="ECO:0000313" key="3">
    <source>
        <dbReference type="Proteomes" id="UP001634007"/>
    </source>
</evidence>
<name>A0ABD3JVX2_EUCGL</name>
<dbReference type="AlphaFoldDB" id="A0ABD3JVX2"/>
<sequence>MRWVVAVEGQQSGLGNGGAARQQRAETSDCRSETPAFGVSVVRRGAGTRARGQGFLARWDSDDFASVALAKACRLARDLLASGQERRSRVLQQRWIAVRQGATVLG</sequence>